<evidence type="ECO:0000313" key="3">
    <source>
        <dbReference type="Proteomes" id="UP000626092"/>
    </source>
</evidence>
<keyword evidence="3" id="KW-1185">Reference proteome</keyword>
<comment type="caution">
    <text evidence="2">The sequence shown here is derived from an EMBL/GenBank/DDBJ whole genome shotgun (WGS) entry which is preliminary data.</text>
</comment>
<feature type="compositionally biased region" description="Acidic residues" evidence="1">
    <location>
        <begin position="101"/>
        <end position="114"/>
    </location>
</feature>
<gene>
    <name evidence="2" type="ORF">RHSIM_RhsimUnG0002900</name>
</gene>
<organism evidence="2 3">
    <name type="scientific">Rhododendron simsii</name>
    <name type="common">Sims's rhododendron</name>
    <dbReference type="NCBI Taxonomy" id="118357"/>
    <lineage>
        <taxon>Eukaryota</taxon>
        <taxon>Viridiplantae</taxon>
        <taxon>Streptophyta</taxon>
        <taxon>Embryophyta</taxon>
        <taxon>Tracheophyta</taxon>
        <taxon>Spermatophyta</taxon>
        <taxon>Magnoliopsida</taxon>
        <taxon>eudicotyledons</taxon>
        <taxon>Gunneridae</taxon>
        <taxon>Pentapetalae</taxon>
        <taxon>asterids</taxon>
        <taxon>Ericales</taxon>
        <taxon>Ericaceae</taxon>
        <taxon>Ericoideae</taxon>
        <taxon>Rhodoreae</taxon>
        <taxon>Rhododendron</taxon>
    </lineage>
</organism>
<sequence length="124" mass="13465">MADVRAWVAIFETEVRILREEIAHINAHIASLLTSLQTLQRAVSNLQDMAFDTVDDDLDPEFGGAAAVEQNVDDSDRNLNASDDRLDAANDASDGANSRDEGEDGEGNEVDDAAFDVFNHVDSD</sequence>
<reference evidence="2" key="1">
    <citation type="submission" date="2019-11" db="EMBL/GenBank/DDBJ databases">
        <authorList>
            <person name="Liu Y."/>
            <person name="Hou J."/>
            <person name="Li T.-Q."/>
            <person name="Guan C.-H."/>
            <person name="Wu X."/>
            <person name="Wu H.-Z."/>
            <person name="Ling F."/>
            <person name="Zhang R."/>
            <person name="Shi X.-G."/>
            <person name="Ren J.-P."/>
            <person name="Chen E.-F."/>
            <person name="Sun J.-M."/>
        </authorList>
    </citation>
    <scope>NUCLEOTIDE SEQUENCE</scope>
    <source>
        <strain evidence="2">Adult_tree_wgs_1</strain>
        <tissue evidence="2">Leaves</tissue>
    </source>
</reference>
<dbReference type="Proteomes" id="UP000626092">
    <property type="component" value="Unassembled WGS sequence"/>
</dbReference>
<evidence type="ECO:0000313" key="2">
    <source>
        <dbReference type="EMBL" id="KAF7117132.1"/>
    </source>
</evidence>
<name>A0A834L5X7_RHOSS</name>
<feature type="compositionally biased region" description="Basic and acidic residues" evidence="1">
    <location>
        <begin position="74"/>
        <end position="88"/>
    </location>
</feature>
<evidence type="ECO:0000256" key="1">
    <source>
        <dbReference type="SAM" id="MobiDB-lite"/>
    </source>
</evidence>
<protein>
    <submittedName>
        <fullName evidence="2">Uncharacterized protein</fullName>
    </submittedName>
</protein>
<proteinExistence type="predicted"/>
<feature type="region of interest" description="Disordered" evidence="1">
    <location>
        <begin position="68"/>
        <end position="115"/>
    </location>
</feature>
<dbReference type="OrthoDB" id="1802282at2759"/>
<accession>A0A834L5X7</accession>
<dbReference type="EMBL" id="WJXA01000020">
    <property type="protein sequence ID" value="KAF7117132.1"/>
    <property type="molecule type" value="Genomic_DNA"/>
</dbReference>
<dbReference type="AlphaFoldDB" id="A0A834L5X7"/>